<comment type="caution">
    <text evidence="1">The sequence shown here is derived from an EMBL/GenBank/DDBJ whole genome shotgun (WGS) entry which is preliminary data.</text>
</comment>
<name>A0A9W9RSY5_PENBR</name>
<protein>
    <submittedName>
        <fullName evidence="1">Complex 1 LYR protein</fullName>
    </submittedName>
</protein>
<gene>
    <name evidence="1" type="ORF">N7541_004067</name>
</gene>
<evidence type="ECO:0000313" key="1">
    <source>
        <dbReference type="EMBL" id="KAJ5363223.1"/>
    </source>
</evidence>
<organism evidence="1 2">
    <name type="scientific">Penicillium brevicompactum</name>
    <dbReference type="NCBI Taxonomy" id="5074"/>
    <lineage>
        <taxon>Eukaryota</taxon>
        <taxon>Fungi</taxon>
        <taxon>Dikarya</taxon>
        <taxon>Ascomycota</taxon>
        <taxon>Pezizomycotina</taxon>
        <taxon>Eurotiomycetes</taxon>
        <taxon>Eurotiomycetidae</taxon>
        <taxon>Eurotiales</taxon>
        <taxon>Aspergillaceae</taxon>
        <taxon>Penicillium</taxon>
    </lineage>
</organism>
<reference evidence="1" key="2">
    <citation type="journal article" date="2023" name="IMA Fungus">
        <title>Comparative genomic study of the Penicillium genus elucidates a diverse pangenome and 15 lateral gene transfer events.</title>
        <authorList>
            <person name="Petersen C."/>
            <person name="Sorensen T."/>
            <person name="Nielsen M.R."/>
            <person name="Sondergaard T.E."/>
            <person name="Sorensen J.L."/>
            <person name="Fitzpatrick D.A."/>
            <person name="Frisvad J.C."/>
            <person name="Nielsen K.L."/>
        </authorList>
    </citation>
    <scope>NUCLEOTIDE SEQUENCE</scope>
    <source>
        <strain evidence="1">IBT 35675</strain>
    </source>
</reference>
<dbReference type="Proteomes" id="UP001148299">
    <property type="component" value="Unassembled WGS sequence"/>
</dbReference>
<proteinExistence type="predicted"/>
<accession>A0A9W9RSY5</accession>
<reference evidence="1" key="1">
    <citation type="submission" date="2022-12" db="EMBL/GenBank/DDBJ databases">
        <authorList>
            <person name="Petersen C."/>
        </authorList>
    </citation>
    <scope>NUCLEOTIDE SEQUENCE</scope>
    <source>
        <strain evidence="1">IBT 35675</strain>
    </source>
</reference>
<keyword evidence="2" id="KW-1185">Reference proteome</keyword>
<dbReference type="AlphaFoldDB" id="A0A9W9RSY5"/>
<evidence type="ECO:0000313" key="2">
    <source>
        <dbReference type="Proteomes" id="UP001148299"/>
    </source>
</evidence>
<sequence length="133" mass="15527">MNTPADRAVVHAYRHLYRQGLKACHYASPARYMLIQSLRKAYRSSPVEAFDATRIENTLRFLERATEVAGMEHKIFKNLLMTRYWEEDHLGREVRVTRVLGLGHIEHQLRASAFNHYNLTLDRLNESLGTCLK</sequence>
<dbReference type="EMBL" id="JAPZBR010000002">
    <property type="protein sequence ID" value="KAJ5363223.1"/>
    <property type="molecule type" value="Genomic_DNA"/>
</dbReference>